<organism evidence="11 12">
    <name type="scientific">Edaphochlamys debaryana</name>
    <dbReference type="NCBI Taxonomy" id="47281"/>
    <lineage>
        <taxon>Eukaryota</taxon>
        <taxon>Viridiplantae</taxon>
        <taxon>Chlorophyta</taxon>
        <taxon>core chlorophytes</taxon>
        <taxon>Chlorophyceae</taxon>
        <taxon>CS clade</taxon>
        <taxon>Chlamydomonadales</taxon>
        <taxon>Chlamydomonadales incertae sedis</taxon>
        <taxon>Edaphochlamys</taxon>
    </lineage>
</organism>
<evidence type="ECO:0000256" key="3">
    <source>
        <dbReference type="ARBA" id="ARBA00020921"/>
    </source>
</evidence>
<dbReference type="Gene3D" id="3.40.30.10">
    <property type="entry name" value="Glutaredoxin"/>
    <property type="match status" value="1"/>
</dbReference>
<dbReference type="InterPro" id="IPR001623">
    <property type="entry name" value="DnaJ_domain"/>
</dbReference>
<dbReference type="GO" id="GO:0036498">
    <property type="term" value="P:IRE1-mediated unfolded protein response"/>
    <property type="evidence" value="ECO:0007669"/>
    <property type="project" value="TreeGrafter"/>
</dbReference>
<gene>
    <name evidence="11" type="ORF">HYH03_003262</name>
</gene>
<dbReference type="InterPro" id="IPR019345">
    <property type="entry name" value="ARMET_C"/>
</dbReference>
<dbReference type="Gene3D" id="1.10.720.30">
    <property type="entry name" value="SAP domain"/>
    <property type="match status" value="1"/>
</dbReference>
<dbReference type="AlphaFoldDB" id="A0A835YCA2"/>
<dbReference type="PANTHER" id="PTHR44340:SF1">
    <property type="entry name" value="DNAJ HOMOLOG SUBFAMILY C MEMBER 10"/>
    <property type="match status" value="1"/>
</dbReference>
<dbReference type="PROSITE" id="PS00636">
    <property type="entry name" value="DNAJ_1"/>
    <property type="match status" value="1"/>
</dbReference>
<dbReference type="SUPFAM" id="SSF52833">
    <property type="entry name" value="Thioredoxin-like"/>
    <property type="match status" value="1"/>
</dbReference>
<evidence type="ECO:0000313" key="12">
    <source>
        <dbReference type="Proteomes" id="UP000612055"/>
    </source>
</evidence>
<dbReference type="PRINTS" id="PR00421">
    <property type="entry name" value="THIOREDOXIN"/>
</dbReference>
<evidence type="ECO:0000256" key="1">
    <source>
        <dbReference type="ARBA" id="ARBA00004163"/>
    </source>
</evidence>
<dbReference type="CDD" id="cd06257">
    <property type="entry name" value="DnaJ"/>
    <property type="match status" value="1"/>
</dbReference>
<evidence type="ECO:0000313" key="11">
    <source>
        <dbReference type="EMBL" id="KAG2499079.1"/>
    </source>
</evidence>
<dbReference type="InterPro" id="IPR036249">
    <property type="entry name" value="Thioredoxin-like_sf"/>
</dbReference>
<dbReference type="Pfam" id="PF00085">
    <property type="entry name" value="Thioredoxin"/>
    <property type="match status" value="1"/>
</dbReference>
<evidence type="ECO:0000256" key="8">
    <source>
        <dbReference type="SAM" id="SignalP"/>
    </source>
</evidence>
<reference evidence="11" key="1">
    <citation type="journal article" date="2020" name="bioRxiv">
        <title>Comparative genomics of Chlamydomonas.</title>
        <authorList>
            <person name="Craig R.J."/>
            <person name="Hasan A.R."/>
            <person name="Ness R.W."/>
            <person name="Keightley P.D."/>
        </authorList>
    </citation>
    <scope>NUCLEOTIDE SEQUENCE</scope>
    <source>
        <strain evidence="11">CCAP 11/70</strain>
    </source>
</reference>
<dbReference type="Proteomes" id="UP000612055">
    <property type="component" value="Unassembled WGS sequence"/>
</dbReference>
<protein>
    <recommendedName>
        <fullName evidence="2">DnaJ homolog subfamily C member 10</fullName>
    </recommendedName>
    <alternativeName>
        <fullName evidence="3">DnaJ homolog subfamily C member 16</fullName>
    </alternativeName>
    <alternativeName>
        <fullName evidence="6">Endoplasmic reticulum DNA J domain-containing protein 8</fullName>
    </alternativeName>
</protein>
<proteinExistence type="predicted"/>
<dbReference type="EMBL" id="JAEHOE010000008">
    <property type="protein sequence ID" value="KAG2499079.1"/>
    <property type="molecule type" value="Genomic_DNA"/>
</dbReference>
<comment type="function">
    <text evidence="5">Plays an important role in regulating the size of autophagosomes during the formation process.</text>
</comment>
<dbReference type="Pfam" id="PF10208">
    <property type="entry name" value="ARMET_C"/>
    <property type="match status" value="1"/>
</dbReference>
<dbReference type="SUPFAM" id="SSF68906">
    <property type="entry name" value="SAP domain"/>
    <property type="match status" value="1"/>
</dbReference>
<name>A0A835YCA2_9CHLO</name>
<dbReference type="GO" id="GO:0015035">
    <property type="term" value="F:protein-disulfide reductase activity"/>
    <property type="evidence" value="ECO:0007669"/>
    <property type="project" value="TreeGrafter"/>
</dbReference>
<feature type="chain" id="PRO_5032401883" description="DnaJ homolog subfamily C member 10" evidence="8">
    <location>
        <begin position="23"/>
        <end position="490"/>
    </location>
</feature>
<dbReference type="InterPro" id="IPR036361">
    <property type="entry name" value="SAP_dom_sf"/>
</dbReference>
<dbReference type="Pfam" id="PF00226">
    <property type="entry name" value="DnaJ"/>
    <property type="match status" value="1"/>
</dbReference>
<dbReference type="GO" id="GO:0005789">
    <property type="term" value="C:endoplasmic reticulum membrane"/>
    <property type="evidence" value="ECO:0007669"/>
    <property type="project" value="UniProtKB-SubCell"/>
</dbReference>
<evidence type="ECO:0000256" key="7">
    <source>
        <dbReference type="SAM" id="MobiDB-lite"/>
    </source>
</evidence>
<feature type="domain" description="Thioredoxin" evidence="10">
    <location>
        <begin position="191"/>
        <end position="297"/>
    </location>
</feature>
<dbReference type="PANTHER" id="PTHR44340">
    <property type="entry name" value="DNAJ HOMOLOG SUBFAMILY C MEMBER 10"/>
    <property type="match status" value="1"/>
</dbReference>
<accession>A0A835YCA2</accession>
<evidence type="ECO:0000256" key="4">
    <source>
        <dbReference type="ARBA" id="ARBA00023006"/>
    </source>
</evidence>
<comment type="caution">
    <text evidence="11">The sequence shown here is derived from an EMBL/GenBank/DDBJ whole genome shotgun (WGS) entry which is preliminary data.</text>
</comment>
<dbReference type="InterPro" id="IPR013766">
    <property type="entry name" value="Thioredoxin_domain"/>
</dbReference>
<keyword evidence="12" id="KW-1185">Reference proteome</keyword>
<comment type="subcellular location">
    <subcellularLocation>
        <location evidence="1">Endoplasmic reticulum membrane</location>
        <topology evidence="1">Single-pass type IV membrane protein</topology>
    </subcellularLocation>
</comment>
<dbReference type="GO" id="GO:0016671">
    <property type="term" value="F:oxidoreductase activity, acting on a sulfur group of donors, disulfide as acceptor"/>
    <property type="evidence" value="ECO:0007669"/>
    <property type="project" value="TreeGrafter"/>
</dbReference>
<dbReference type="InterPro" id="IPR018253">
    <property type="entry name" value="DnaJ_domain_CS"/>
</dbReference>
<feature type="region of interest" description="Disordered" evidence="7">
    <location>
        <begin position="93"/>
        <end position="115"/>
    </location>
</feature>
<keyword evidence="8" id="KW-0732">Signal</keyword>
<evidence type="ECO:0000259" key="9">
    <source>
        <dbReference type="PROSITE" id="PS50076"/>
    </source>
</evidence>
<dbReference type="Gene3D" id="1.10.287.110">
    <property type="entry name" value="DnaJ domain"/>
    <property type="match status" value="1"/>
</dbReference>
<dbReference type="PROSITE" id="PS00194">
    <property type="entry name" value="THIOREDOXIN_1"/>
    <property type="match status" value="1"/>
</dbReference>
<dbReference type="GO" id="GO:0005788">
    <property type="term" value="C:endoplasmic reticulum lumen"/>
    <property type="evidence" value="ECO:0007669"/>
    <property type="project" value="TreeGrafter"/>
</dbReference>
<dbReference type="PROSITE" id="PS50076">
    <property type="entry name" value="DNAJ_2"/>
    <property type="match status" value="1"/>
</dbReference>
<dbReference type="PROSITE" id="PS51352">
    <property type="entry name" value="THIOREDOXIN_2"/>
    <property type="match status" value="1"/>
</dbReference>
<dbReference type="SMART" id="SM00271">
    <property type="entry name" value="DnaJ"/>
    <property type="match status" value="1"/>
</dbReference>
<evidence type="ECO:0000256" key="5">
    <source>
        <dbReference type="ARBA" id="ARBA00035002"/>
    </source>
</evidence>
<dbReference type="InterPro" id="IPR036869">
    <property type="entry name" value="J_dom_sf"/>
</dbReference>
<keyword evidence="4" id="KW-0072">Autophagy</keyword>
<dbReference type="OrthoDB" id="10264505at2759"/>
<dbReference type="GO" id="GO:0051787">
    <property type="term" value="F:misfolded protein binding"/>
    <property type="evidence" value="ECO:0007669"/>
    <property type="project" value="TreeGrafter"/>
</dbReference>
<dbReference type="InterPro" id="IPR052460">
    <property type="entry name" value="ER_disulfide_reductase"/>
</dbReference>
<evidence type="ECO:0000256" key="2">
    <source>
        <dbReference type="ARBA" id="ARBA00020920"/>
    </source>
</evidence>
<feature type="signal peptide" evidence="8">
    <location>
        <begin position="1"/>
        <end position="22"/>
    </location>
</feature>
<evidence type="ECO:0000256" key="6">
    <source>
        <dbReference type="ARBA" id="ARBA00035043"/>
    </source>
</evidence>
<evidence type="ECO:0000259" key="10">
    <source>
        <dbReference type="PROSITE" id="PS51352"/>
    </source>
</evidence>
<dbReference type="SUPFAM" id="SSF46565">
    <property type="entry name" value="Chaperone J-domain"/>
    <property type="match status" value="1"/>
</dbReference>
<dbReference type="PRINTS" id="PR00625">
    <property type="entry name" value="JDOMAIN"/>
</dbReference>
<dbReference type="InterPro" id="IPR017937">
    <property type="entry name" value="Thioredoxin_CS"/>
</dbReference>
<sequence length="490" mass="50974">MDRHRALLGALLLLLLASDVWAKGRDFYKILGIARDADEATIKKAYRKQALKWHPDRNPDNKDKAEDKFRDVAAAYETLSDAEKRRIYDQMGEEGLKQGGPGGGGPGGGGPGGAHFNMNFGGGDPFEMFNMFFGGGGGGGARRRDFGTKNFNMGGGQRGPQFGGGGGPFGGGMGGGMGGGPQGGGDLYEGDSNVQQLGKDHFPPGSGDNWVWLVEFYAPWCGHCKALAPKWAAAAKSLHGVVRVGAVNCDAHKELCGQQGVRGYPTIKAFVPGSQPKVYNGDRSAKALSAWALGLVPNKVTLLGGADSPLSAFTSTCGGGSGRGHAKGAQASWSLCIILLTTKAETPAMFRALSGAYAGKVSFGELRLGAKGPTSAAAAAVARALGVDVEAERAAGKLPLLLSVCNGDAQGAVRYTGQLKSDPLVRHIEAYAAGKKCAKAVRLDASTDLGRFSAGQLKQLVKDKGLDCRGCTEKDDFVRRLREAIAAGAL</sequence>
<dbReference type="GO" id="GO:0006914">
    <property type="term" value="P:autophagy"/>
    <property type="evidence" value="ECO:0007669"/>
    <property type="project" value="UniProtKB-KW"/>
</dbReference>
<feature type="compositionally biased region" description="Gly residues" evidence="7">
    <location>
        <begin position="97"/>
        <end position="113"/>
    </location>
</feature>
<feature type="domain" description="J" evidence="9">
    <location>
        <begin position="26"/>
        <end position="92"/>
    </location>
</feature>